<name>A0A150WUU4_BDEBC</name>
<comment type="caution">
    <text evidence="2">The sequence shown here is derived from an EMBL/GenBank/DDBJ whole genome shotgun (WGS) entry which is preliminary data.</text>
</comment>
<evidence type="ECO:0000313" key="3">
    <source>
        <dbReference type="Proteomes" id="UP000075391"/>
    </source>
</evidence>
<gene>
    <name evidence="2" type="ORF">AZI85_13760</name>
</gene>
<dbReference type="RefSeq" id="WP_063242702.1">
    <property type="nucleotide sequence ID" value="NZ_LUKF01000002.1"/>
</dbReference>
<dbReference type="AlphaFoldDB" id="A0A150WUU4"/>
<dbReference type="Proteomes" id="UP000075391">
    <property type="component" value="Unassembled WGS sequence"/>
</dbReference>
<proteinExistence type="predicted"/>
<keyword evidence="1" id="KW-0732">Signal</keyword>
<dbReference type="EMBL" id="LUKF01000002">
    <property type="protein sequence ID" value="KYG70211.1"/>
    <property type="molecule type" value="Genomic_DNA"/>
</dbReference>
<dbReference type="OrthoDB" id="5294483at2"/>
<sequence>MKALVTFLAMTLSFSSAFADGTIYCTAIDQDNGQRQDVLLLEPEDMYLLTVAKADQYLTSRRETNDEWIFGNSKYLVTLNHPNKTLTQQEKASGASKVYTEVKCRYNGEPDEGW</sequence>
<protein>
    <submittedName>
        <fullName evidence="2">Uncharacterized protein</fullName>
    </submittedName>
</protein>
<feature type="signal peptide" evidence="1">
    <location>
        <begin position="1"/>
        <end position="19"/>
    </location>
</feature>
<reference evidence="2 3" key="1">
    <citation type="submission" date="2016-03" db="EMBL/GenBank/DDBJ databases">
        <authorList>
            <person name="Ploux O."/>
        </authorList>
    </citation>
    <scope>NUCLEOTIDE SEQUENCE [LARGE SCALE GENOMIC DNA]</scope>
    <source>
        <strain evidence="2 3">BER2</strain>
    </source>
</reference>
<organism evidence="2 3">
    <name type="scientific">Bdellovibrio bacteriovorus</name>
    <dbReference type="NCBI Taxonomy" id="959"/>
    <lineage>
        <taxon>Bacteria</taxon>
        <taxon>Pseudomonadati</taxon>
        <taxon>Bdellovibrionota</taxon>
        <taxon>Bdellovibrionia</taxon>
        <taxon>Bdellovibrionales</taxon>
        <taxon>Pseudobdellovibrionaceae</taxon>
        <taxon>Bdellovibrio</taxon>
    </lineage>
</organism>
<accession>A0A150WUU4</accession>
<evidence type="ECO:0000256" key="1">
    <source>
        <dbReference type="SAM" id="SignalP"/>
    </source>
</evidence>
<feature type="chain" id="PRO_5007573730" evidence="1">
    <location>
        <begin position="20"/>
        <end position="114"/>
    </location>
</feature>
<evidence type="ECO:0000313" key="2">
    <source>
        <dbReference type="EMBL" id="KYG70211.1"/>
    </source>
</evidence>